<proteinExistence type="predicted"/>
<keyword evidence="3" id="KW-0804">Transcription</keyword>
<evidence type="ECO:0000256" key="3">
    <source>
        <dbReference type="ARBA" id="ARBA00023163"/>
    </source>
</evidence>
<accession>A0ABW4YF59</accession>
<dbReference type="Pfam" id="PF12833">
    <property type="entry name" value="HTH_18"/>
    <property type="match status" value="1"/>
</dbReference>
<name>A0ABW4YF59_9BACL</name>
<evidence type="ECO:0000259" key="4">
    <source>
        <dbReference type="PROSITE" id="PS01124"/>
    </source>
</evidence>
<dbReference type="SUPFAM" id="SSF46689">
    <property type="entry name" value="Homeodomain-like"/>
    <property type="match status" value="1"/>
</dbReference>
<protein>
    <submittedName>
        <fullName evidence="5">Helix-turn-helix domain-containing protein</fullName>
    </submittedName>
</protein>
<dbReference type="EMBL" id="JBHUHO010000003">
    <property type="protein sequence ID" value="MFD2114312.1"/>
    <property type="molecule type" value="Genomic_DNA"/>
</dbReference>
<dbReference type="SMART" id="SM00342">
    <property type="entry name" value="HTH_ARAC"/>
    <property type="match status" value="1"/>
</dbReference>
<dbReference type="PANTHER" id="PTHR43280">
    <property type="entry name" value="ARAC-FAMILY TRANSCRIPTIONAL REGULATOR"/>
    <property type="match status" value="1"/>
</dbReference>
<evidence type="ECO:0000313" key="5">
    <source>
        <dbReference type="EMBL" id="MFD2114312.1"/>
    </source>
</evidence>
<gene>
    <name evidence="5" type="ORF">ACFSJH_00910</name>
</gene>
<evidence type="ECO:0000256" key="1">
    <source>
        <dbReference type="ARBA" id="ARBA00023015"/>
    </source>
</evidence>
<reference evidence="6" key="1">
    <citation type="journal article" date="2019" name="Int. J. Syst. Evol. Microbiol.">
        <title>The Global Catalogue of Microorganisms (GCM) 10K type strain sequencing project: providing services to taxonomists for standard genome sequencing and annotation.</title>
        <authorList>
            <consortium name="The Broad Institute Genomics Platform"/>
            <consortium name="The Broad Institute Genome Sequencing Center for Infectious Disease"/>
            <person name="Wu L."/>
            <person name="Ma J."/>
        </authorList>
    </citation>
    <scope>NUCLEOTIDE SEQUENCE [LARGE SCALE GENOMIC DNA]</scope>
    <source>
        <strain evidence="6">GH52</strain>
    </source>
</reference>
<dbReference type="Proteomes" id="UP001597362">
    <property type="component" value="Unassembled WGS sequence"/>
</dbReference>
<dbReference type="RefSeq" id="WP_377769284.1">
    <property type="nucleotide sequence ID" value="NZ_JBHUHO010000003.1"/>
</dbReference>
<keyword evidence="1" id="KW-0805">Transcription regulation</keyword>
<organism evidence="5 6">
    <name type="scientific">Paenibacillus yanchengensis</name>
    <dbReference type="NCBI Taxonomy" id="2035833"/>
    <lineage>
        <taxon>Bacteria</taxon>
        <taxon>Bacillati</taxon>
        <taxon>Bacillota</taxon>
        <taxon>Bacilli</taxon>
        <taxon>Bacillales</taxon>
        <taxon>Paenibacillaceae</taxon>
        <taxon>Paenibacillus</taxon>
    </lineage>
</organism>
<evidence type="ECO:0000256" key="2">
    <source>
        <dbReference type="ARBA" id="ARBA00023125"/>
    </source>
</evidence>
<comment type="caution">
    <text evidence="5">The sequence shown here is derived from an EMBL/GenBank/DDBJ whole genome shotgun (WGS) entry which is preliminary data.</text>
</comment>
<dbReference type="InterPro" id="IPR018060">
    <property type="entry name" value="HTH_AraC"/>
</dbReference>
<keyword evidence="6" id="KW-1185">Reference proteome</keyword>
<dbReference type="InterPro" id="IPR009057">
    <property type="entry name" value="Homeodomain-like_sf"/>
</dbReference>
<dbReference type="PANTHER" id="PTHR43280:SF2">
    <property type="entry name" value="HTH-TYPE TRANSCRIPTIONAL REGULATOR EXSA"/>
    <property type="match status" value="1"/>
</dbReference>
<sequence length="254" mass="28197">MMNVFGADDHLLVISNTIDAEEHQHSFLQLTIALEKECVMDVAGQRFGCTGIIINSNVVHRLSGSGYPLLLLLIDSTSSLAVSFKRHINDQKYALLSPTTIMKVREHVQKEYVHVTDSASYSTFLMQMLAILGVEFIDTTIVDDRIKAFITLLKDCSDADHSVSLYAQKIGLSNSRLSHLFKENTGISLSGYIVLHKLQKAVYYIFQGLSITEAAMSAGFDSPSHLATTSKKLLGMTARDIRKDSVFLQVSCFR</sequence>
<evidence type="ECO:0000313" key="6">
    <source>
        <dbReference type="Proteomes" id="UP001597362"/>
    </source>
</evidence>
<keyword evidence="2" id="KW-0238">DNA-binding</keyword>
<feature type="domain" description="HTH araC/xylS-type" evidence="4">
    <location>
        <begin position="144"/>
        <end position="244"/>
    </location>
</feature>
<dbReference type="Gene3D" id="1.10.10.60">
    <property type="entry name" value="Homeodomain-like"/>
    <property type="match status" value="1"/>
</dbReference>
<dbReference type="PROSITE" id="PS01124">
    <property type="entry name" value="HTH_ARAC_FAMILY_2"/>
    <property type="match status" value="1"/>
</dbReference>